<keyword evidence="2" id="KW-1185">Reference proteome</keyword>
<gene>
    <name evidence="1" type="ORF">E1283_05220</name>
</gene>
<reference evidence="1 2" key="1">
    <citation type="submission" date="2019-03" db="EMBL/GenBank/DDBJ databases">
        <title>Draft genome sequences of novel Actinobacteria.</title>
        <authorList>
            <person name="Sahin N."/>
            <person name="Ay H."/>
            <person name="Saygin H."/>
        </authorList>
    </citation>
    <scope>NUCLEOTIDE SEQUENCE [LARGE SCALE GENOMIC DNA]</scope>
    <source>
        <strain evidence="1 2">DSM 41900</strain>
    </source>
</reference>
<evidence type="ECO:0000313" key="1">
    <source>
        <dbReference type="EMBL" id="TDC78370.1"/>
    </source>
</evidence>
<dbReference type="AlphaFoldDB" id="A0A4R4TKW4"/>
<accession>A0A4R4TKW4</accession>
<dbReference type="EMBL" id="SMKI01000034">
    <property type="protein sequence ID" value="TDC78370.1"/>
    <property type="molecule type" value="Genomic_DNA"/>
</dbReference>
<comment type="caution">
    <text evidence="1">The sequence shown here is derived from an EMBL/GenBank/DDBJ whole genome shotgun (WGS) entry which is preliminary data.</text>
</comment>
<organism evidence="1 2">
    <name type="scientific">Streptomyces hainanensis</name>
    <dbReference type="NCBI Taxonomy" id="402648"/>
    <lineage>
        <taxon>Bacteria</taxon>
        <taxon>Bacillati</taxon>
        <taxon>Actinomycetota</taxon>
        <taxon>Actinomycetes</taxon>
        <taxon>Kitasatosporales</taxon>
        <taxon>Streptomycetaceae</taxon>
        <taxon>Streptomyces</taxon>
    </lineage>
</organism>
<sequence>MLIAAPAASADPIAACNVFLVNDELGGYLYTECGAGIPLRVRGRVTCETVDGDRYEITGEWRRIDESEGAVFRTYCDPGDTAVGGRADLR</sequence>
<name>A0A4R4TKW4_9ACTN</name>
<dbReference type="RefSeq" id="WP_132816682.1">
    <property type="nucleotide sequence ID" value="NZ_SMKI01000034.1"/>
</dbReference>
<evidence type="ECO:0000313" key="2">
    <source>
        <dbReference type="Proteomes" id="UP000295345"/>
    </source>
</evidence>
<dbReference type="Proteomes" id="UP000295345">
    <property type="component" value="Unassembled WGS sequence"/>
</dbReference>
<proteinExistence type="predicted"/>
<protein>
    <submittedName>
        <fullName evidence="1">Uncharacterized protein</fullName>
    </submittedName>
</protein>